<proteinExistence type="predicted"/>
<dbReference type="AlphaFoldDB" id="A0A6I2TZD8"/>
<evidence type="ECO:0000313" key="2">
    <source>
        <dbReference type="Proteomes" id="UP000450161"/>
    </source>
</evidence>
<gene>
    <name evidence="1" type="ORF">FYJ72_04015</name>
</gene>
<organism evidence="1 2">
    <name type="scientific">Segatella copri</name>
    <dbReference type="NCBI Taxonomy" id="165179"/>
    <lineage>
        <taxon>Bacteria</taxon>
        <taxon>Pseudomonadati</taxon>
        <taxon>Bacteroidota</taxon>
        <taxon>Bacteroidia</taxon>
        <taxon>Bacteroidales</taxon>
        <taxon>Prevotellaceae</taxon>
        <taxon>Segatella</taxon>
    </lineage>
</organism>
<dbReference type="EMBL" id="VUNF01000004">
    <property type="protein sequence ID" value="MST76869.1"/>
    <property type="molecule type" value="Genomic_DNA"/>
</dbReference>
<dbReference type="Proteomes" id="UP000450161">
    <property type="component" value="Unassembled WGS sequence"/>
</dbReference>
<accession>A0A6I2TZD8</accession>
<comment type="caution">
    <text evidence="1">The sequence shown here is derived from an EMBL/GenBank/DDBJ whole genome shotgun (WGS) entry which is preliminary data.</text>
</comment>
<evidence type="ECO:0000313" key="1">
    <source>
        <dbReference type="EMBL" id="MST76869.1"/>
    </source>
</evidence>
<reference evidence="1 2" key="1">
    <citation type="submission" date="2019-08" db="EMBL/GenBank/DDBJ databases">
        <title>In-depth cultivation of the pig gut microbiome towards novel bacterial diversity and tailored functional studies.</title>
        <authorList>
            <person name="Wylensek D."/>
            <person name="Hitch T.C.A."/>
            <person name="Clavel T."/>
        </authorList>
    </citation>
    <scope>NUCLEOTIDE SEQUENCE [LARGE SCALE GENOMIC DNA]</scope>
    <source>
        <strain evidence="1 2">LKV-178-WT-2C</strain>
    </source>
</reference>
<protein>
    <submittedName>
        <fullName evidence="1">Uncharacterized protein</fullName>
    </submittedName>
</protein>
<name>A0A6I2TZD8_9BACT</name>
<sequence length="386" mass="45538">MNNSEYIEKAKALVEAKKQYYLTLSELSRFSPDEESAYDQMQKMSHFLRTVIDYGKRGEDIPLSLFMNLGGIEDVHKEVYYPPKAFYREFLSEMLDGVSTDNAYTLFEYSRVFLLLRPFMRTVEFIKEHKFNDSTICESEMIKALLSLEEDKDNAKECLSEYLISFSDGEKDIPKIEEAVALLMEMNAIKGKSLVESIGPITTLFEKMVEWLQTYWNKELLEYLRLTDREAEILQPFIKDPELSKYIGLDRNEPIQFELPEDYFKGKYLYDSNSIGEMDKKYRDPNKLAKLINYFAEKGYIDNDINTKRTLAFRLTGMNKPDYLIEKIIWHDKPNPLCYCVKVFTDNYDKFKMMEHLFYFEAGLVNPSDKAENCKKFQKDFNSIFE</sequence>
<dbReference type="RefSeq" id="WP_154480491.1">
    <property type="nucleotide sequence ID" value="NZ_VUNF01000004.1"/>
</dbReference>